<gene>
    <name evidence="1" type="ORF">AOLFYP35_00551</name>
</gene>
<reference evidence="1" key="1">
    <citation type="submission" date="2019-11" db="EMBL/GenBank/DDBJ databases">
        <authorList>
            <person name="Feng L."/>
        </authorList>
    </citation>
    <scope>NUCLEOTIDE SEQUENCE</scope>
    <source>
        <strain evidence="1">AodontolyticusLFYP35</strain>
    </source>
</reference>
<name>A0A6N2RWT5_9ACTO</name>
<evidence type="ECO:0000313" key="1">
    <source>
        <dbReference type="EMBL" id="VYS84998.1"/>
    </source>
</evidence>
<proteinExistence type="predicted"/>
<dbReference type="AlphaFoldDB" id="A0A6N2RWT5"/>
<dbReference type="EMBL" id="CACRSM010000002">
    <property type="protein sequence ID" value="VYS84998.1"/>
    <property type="molecule type" value="Genomic_DNA"/>
</dbReference>
<accession>A0A6N2RWT5</accession>
<protein>
    <submittedName>
        <fullName evidence="1">Uncharacterized protein</fullName>
    </submittedName>
</protein>
<organism evidence="1">
    <name type="scientific">Schaalia odontolytica</name>
    <dbReference type="NCBI Taxonomy" id="1660"/>
    <lineage>
        <taxon>Bacteria</taxon>
        <taxon>Bacillati</taxon>
        <taxon>Actinomycetota</taxon>
        <taxon>Actinomycetes</taxon>
        <taxon>Actinomycetales</taxon>
        <taxon>Actinomycetaceae</taxon>
        <taxon>Schaalia</taxon>
    </lineage>
</organism>
<sequence>MVAVMWLLVGPDPGILPGSGPFELYLASCCVPVRDVGVEVGFEALEGLPVSAVIVACLPGSCVDLSV</sequence>